<evidence type="ECO:0008006" key="3">
    <source>
        <dbReference type="Google" id="ProtNLM"/>
    </source>
</evidence>
<protein>
    <recommendedName>
        <fullName evidence="3">Transposable element P transposase</fullName>
    </recommendedName>
</protein>
<proteinExistence type="predicted"/>
<dbReference type="AlphaFoldDB" id="A0AAV6UBY8"/>
<evidence type="ECO:0000313" key="2">
    <source>
        <dbReference type="Proteomes" id="UP000827092"/>
    </source>
</evidence>
<organism evidence="1 2">
    <name type="scientific">Oedothorax gibbosus</name>
    <dbReference type="NCBI Taxonomy" id="931172"/>
    <lineage>
        <taxon>Eukaryota</taxon>
        <taxon>Metazoa</taxon>
        <taxon>Ecdysozoa</taxon>
        <taxon>Arthropoda</taxon>
        <taxon>Chelicerata</taxon>
        <taxon>Arachnida</taxon>
        <taxon>Araneae</taxon>
        <taxon>Araneomorphae</taxon>
        <taxon>Entelegynae</taxon>
        <taxon>Araneoidea</taxon>
        <taxon>Linyphiidae</taxon>
        <taxon>Erigoninae</taxon>
        <taxon>Oedothorax</taxon>
    </lineage>
</organism>
<keyword evidence="2" id="KW-1185">Reference proteome</keyword>
<reference evidence="1 2" key="1">
    <citation type="journal article" date="2022" name="Nat. Ecol. Evol.">
        <title>A masculinizing supergene underlies an exaggerated male reproductive morph in a spider.</title>
        <authorList>
            <person name="Hendrickx F."/>
            <person name="De Corte Z."/>
            <person name="Sonet G."/>
            <person name="Van Belleghem S.M."/>
            <person name="Kostlbacher S."/>
            <person name="Vangestel C."/>
        </authorList>
    </citation>
    <scope>NUCLEOTIDE SEQUENCE [LARGE SCALE GENOMIC DNA]</scope>
    <source>
        <strain evidence="1">W744_W776</strain>
    </source>
</reference>
<evidence type="ECO:0000313" key="1">
    <source>
        <dbReference type="EMBL" id="KAG8181025.1"/>
    </source>
</evidence>
<accession>A0AAV6UBY8</accession>
<gene>
    <name evidence="1" type="ORF">JTE90_024772</name>
</gene>
<sequence length="344" mass="39220">MEGRETTAANSLSIWSGSPNAENNKMPQCCQRYPIPFRYNNIVYPIRKKQRITSQGRVFAPRCFEDSQFESNRADGRRKLKPNAIPTIFDVPNPPKLLECQRIKGIGMPKDKDSDALNKRIRELEAMCAASNMGALKAKQPYETLRDKLKKKLSKNQVDNLLKENSSRPSWEDAALVKGLKLRFSLSKHGYNYLLQIGYPAPSYSTLNKRKGIEVPFEILWDFIELMKVKGGWKHLNTGVILCTTVIIQLSENCLNRGYDFLTGRTTQDALENVFSQIRRKAGSKPTALQSSKALKMICVLQYLSDIKISNYSNDTDRHLLTFSKFITAKFLTVKDRNLSLRCP</sequence>
<comment type="caution">
    <text evidence="1">The sequence shown here is derived from an EMBL/GenBank/DDBJ whole genome shotgun (WGS) entry which is preliminary data.</text>
</comment>
<dbReference type="Proteomes" id="UP000827092">
    <property type="component" value="Unassembled WGS sequence"/>
</dbReference>
<name>A0AAV6UBY8_9ARAC</name>
<dbReference type="EMBL" id="JAFNEN010000539">
    <property type="protein sequence ID" value="KAG8181025.1"/>
    <property type="molecule type" value="Genomic_DNA"/>
</dbReference>